<protein>
    <submittedName>
        <fullName evidence="1">Uncharacterized protein</fullName>
    </submittedName>
</protein>
<organism evidence="1 2">
    <name type="scientific">Sphingobacterium puteale</name>
    <dbReference type="NCBI Taxonomy" id="2420510"/>
    <lineage>
        <taxon>Bacteria</taxon>
        <taxon>Pseudomonadati</taxon>
        <taxon>Bacteroidota</taxon>
        <taxon>Sphingobacteriia</taxon>
        <taxon>Sphingobacteriales</taxon>
        <taxon>Sphingobacteriaceae</taxon>
        <taxon>Sphingobacterium</taxon>
    </lineage>
</organism>
<evidence type="ECO:0000313" key="1">
    <source>
        <dbReference type="EMBL" id="RKO70620.1"/>
    </source>
</evidence>
<evidence type="ECO:0000313" key="2">
    <source>
        <dbReference type="Proteomes" id="UP000282423"/>
    </source>
</evidence>
<comment type="caution">
    <text evidence="1">The sequence shown here is derived from an EMBL/GenBank/DDBJ whole genome shotgun (WGS) entry which is preliminary data.</text>
</comment>
<accession>A0A420VW64</accession>
<dbReference type="OrthoDB" id="4393931at2"/>
<reference evidence="1 2" key="1">
    <citation type="submission" date="2018-10" db="EMBL/GenBank/DDBJ databases">
        <title>Sphingobacterium sp. M05W1-28.</title>
        <authorList>
            <person name="Cai H."/>
        </authorList>
    </citation>
    <scope>NUCLEOTIDE SEQUENCE [LARGE SCALE GENOMIC DNA]</scope>
    <source>
        <strain evidence="1 2">M05W1-28</strain>
    </source>
</reference>
<gene>
    <name evidence="1" type="ORF">D7322_15190</name>
</gene>
<sequence length="112" mass="12569">MKEALERKNEEYFAELQAAIGQGLVLTDLQEIYRACQEGKADFLIVQESFHQSAKIISDIEIELVDSNLGKNTVDDISSLLALLINEKGGKTCYVSEIPNPELRPIALKIRY</sequence>
<keyword evidence="2" id="KW-1185">Reference proteome</keyword>
<dbReference type="Proteomes" id="UP000282423">
    <property type="component" value="Unassembled WGS sequence"/>
</dbReference>
<dbReference type="AlphaFoldDB" id="A0A420VW64"/>
<dbReference type="EMBL" id="RBWS01000011">
    <property type="protein sequence ID" value="RKO70620.1"/>
    <property type="molecule type" value="Genomic_DNA"/>
</dbReference>
<name>A0A420VW64_9SPHI</name>
<proteinExistence type="predicted"/>